<evidence type="ECO:0000256" key="10">
    <source>
        <dbReference type="HAMAP-Rule" id="MF_00815"/>
    </source>
</evidence>
<keyword evidence="5 10" id="KW-0375">Hydrogen ion transport</keyword>
<keyword evidence="9 10" id="KW-0066">ATP synthesis</keyword>
<dbReference type="NCBIfam" id="TIGR01146">
    <property type="entry name" value="ATPsyn_F1gamma"/>
    <property type="match status" value="1"/>
</dbReference>
<evidence type="ECO:0000256" key="7">
    <source>
        <dbReference type="ARBA" id="ARBA00023136"/>
    </source>
</evidence>
<protein>
    <recommendedName>
        <fullName evidence="10">ATP synthase gamma chain</fullName>
    </recommendedName>
    <alternativeName>
        <fullName evidence="10">ATP synthase F1 sector gamma subunit</fullName>
    </alternativeName>
    <alternativeName>
        <fullName evidence="10">F-ATPase gamma subunit</fullName>
    </alternativeName>
</protein>
<evidence type="ECO:0000256" key="8">
    <source>
        <dbReference type="ARBA" id="ARBA00023196"/>
    </source>
</evidence>
<accession>A0A168RF12</accession>
<comment type="caution">
    <text evidence="11">The sequence shown here is derived from an EMBL/GenBank/DDBJ whole genome shotgun (WGS) entry which is preliminary data.</text>
</comment>
<reference evidence="11 12" key="1">
    <citation type="submission" date="2016-03" db="EMBL/GenBank/DDBJ databases">
        <title>Genome sequence of Mycoplasma gallinarum strain Mgn_IPT.</title>
        <authorList>
            <person name="Yacoub E."/>
            <person name="Sirand-Pugnet P."/>
            <person name="Barre A."/>
            <person name="Maurier F."/>
            <person name="Blanchard A."/>
            <person name="Ben Abdelmoumen B.M."/>
        </authorList>
    </citation>
    <scope>NUCLEOTIDE SEQUENCE [LARGE SCALE GENOMIC DNA]</scope>
    <source>
        <strain evidence="11 12">Mgn_IPT</strain>
    </source>
</reference>
<evidence type="ECO:0000256" key="3">
    <source>
        <dbReference type="ARBA" id="ARBA00007681"/>
    </source>
</evidence>
<dbReference type="Proteomes" id="UP000076983">
    <property type="component" value="Unassembled WGS sequence"/>
</dbReference>
<dbReference type="InterPro" id="IPR023632">
    <property type="entry name" value="ATP_synth_F1_gsu_CS"/>
</dbReference>
<dbReference type="PROSITE" id="PS00153">
    <property type="entry name" value="ATPASE_GAMMA"/>
    <property type="match status" value="1"/>
</dbReference>
<dbReference type="STRING" id="29557.MGALLINA_03560"/>
<dbReference type="InterPro" id="IPR035968">
    <property type="entry name" value="ATP_synth_F1_ATPase_gsu"/>
</dbReference>
<evidence type="ECO:0000256" key="4">
    <source>
        <dbReference type="ARBA" id="ARBA00022448"/>
    </source>
</evidence>
<comment type="subcellular location">
    <subcellularLocation>
        <location evidence="10">Cell membrane</location>
        <topology evidence="10">Peripheral membrane protein</topology>
    </subcellularLocation>
    <subcellularLocation>
        <location evidence="2">Membrane</location>
        <topology evidence="2">Peripheral membrane protein</topology>
    </subcellularLocation>
</comment>
<comment type="subunit">
    <text evidence="10">F-type ATPases have 2 components, CF(1) - the catalytic core - and CF(0) - the membrane proton channel. CF(1) has five subunits: alpha(3), beta(3), gamma(1), delta(1), epsilon(1). CF(0) has three main subunits: a, b and c.</text>
</comment>
<dbReference type="CDD" id="cd12151">
    <property type="entry name" value="F1-ATPase_gamma"/>
    <property type="match status" value="1"/>
</dbReference>
<dbReference type="OrthoDB" id="9812769at2"/>
<keyword evidence="10" id="KW-1003">Cell membrane</keyword>
<dbReference type="Pfam" id="PF00231">
    <property type="entry name" value="ATP-synt"/>
    <property type="match status" value="1"/>
</dbReference>
<name>A0A168RF12_9BACT</name>
<keyword evidence="4 10" id="KW-0813">Transport</keyword>
<dbReference type="PANTHER" id="PTHR11693:SF22">
    <property type="entry name" value="ATP SYNTHASE SUBUNIT GAMMA, MITOCHONDRIAL"/>
    <property type="match status" value="1"/>
</dbReference>
<dbReference type="EMBL" id="LVLH01000031">
    <property type="protein sequence ID" value="OAB48916.1"/>
    <property type="molecule type" value="Genomic_DNA"/>
</dbReference>
<keyword evidence="8 10" id="KW-0139">CF(1)</keyword>
<dbReference type="GO" id="GO:0046933">
    <property type="term" value="F:proton-transporting ATP synthase activity, rotational mechanism"/>
    <property type="evidence" value="ECO:0007669"/>
    <property type="project" value="UniProtKB-UniRule"/>
</dbReference>
<evidence type="ECO:0000313" key="11">
    <source>
        <dbReference type="EMBL" id="OAB48916.1"/>
    </source>
</evidence>
<evidence type="ECO:0000256" key="6">
    <source>
        <dbReference type="ARBA" id="ARBA00023065"/>
    </source>
</evidence>
<dbReference type="AlphaFoldDB" id="A0A168RF12"/>
<dbReference type="Gene3D" id="3.40.1380.10">
    <property type="match status" value="1"/>
</dbReference>
<dbReference type="PATRIC" id="fig|29557.3.peg.344"/>
<dbReference type="SUPFAM" id="SSF52943">
    <property type="entry name" value="ATP synthase (F1-ATPase), gamma subunit"/>
    <property type="match status" value="1"/>
</dbReference>
<dbReference type="GO" id="GO:0005524">
    <property type="term" value="F:ATP binding"/>
    <property type="evidence" value="ECO:0007669"/>
    <property type="project" value="UniProtKB-UniRule"/>
</dbReference>
<organism evidence="11 12">
    <name type="scientific">Mycoplasmopsis gallinarum</name>
    <dbReference type="NCBI Taxonomy" id="29557"/>
    <lineage>
        <taxon>Bacteria</taxon>
        <taxon>Bacillati</taxon>
        <taxon>Mycoplasmatota</taxon>
        <taxon>Mycoplasmoidales</taxon>
        <taxon>Metamycoplasmataceae</taxon>
        <taxon>Mycoplasmopsis</taxon>
    </lineage>
</organism>
<evidence type="ECO:0000256" key="5">
    <source>
        <dbReference type="ARBA" id="ARBA00022781"/>
    </source>
</evidence>
<evidence type="ECO:0000256" key="1">
    <source>
        <dbReference type="ARBA" id="ARBA00003456"/>
    </source>
</evidence>
<dbReference type="PANTHER" id="PTHR11693">
    <property type="entry name" value="ATP SYNTHASE GAMMA CHAIN"/>
    <property type="match status" value="1"/>
</dbReference>
<comment type="similarity">
    <text evidence="3 10">Belongs to the ATPase gamma chain family.</text>
</comment>
<gene>
    <name evidence="10 11" type="primary">atpG</name>
    <name evidence="11" type="ORF">MGALLINA_03560</name>
</gene>
<evidence type="ECO:0000256" key="9">
    <source>
        <dbReference type="ARBA" id="ARBA00023310"/>
    </source>
</evidence>
<comment type="function">
    <text evidence="1 10">Produces ATP from ADP in the presence of a proton gradient across the membrane. The gamma chain is believed to be important in regulating ATPase activity and the flow of protons through the CF(0) complex.</text>
</comment>
<sequence>MAGLNVIKKRINTVQSIRKITHAMELVAASKLKRAKNEYDTVKAYEESIINTFNLIINHLTHSEAVKLFPVINAKARLFIVLTGDFGLAGSYNANVIKLAKKTIQKDDLIILIGSKGIHALESLYPNQILATLNSEQNEDHYQMMQDVMKVVYEHYSLKEVNSVNIIYNKYINNLVQEEISEQIMPITIGKLGLVCENGSCDKSLTSTIEFEPSPRQVLSTAIPLYLTSQLYKAYSSAKLSELASRRSAMETATDNADNLTTDLNIKYNRRRQSNITQELNEIVAGADAV</sequence>
<evidence type="ECO:0000256" key="2">
    <source>
        <dbReference type="ARBA" id="ARBA00004170"/>
    </source>
</evidence>
<evidence type="ECO:0000313" key="12">
    <source>
        <dbReference type="Proteomes" id="UP000076983"/>
    </source>
</evidence>
<dbReference type="GO" id="GO:0005886">
    <property type="term" value="C:plasma membrane"/>
    <property type="evidence" value="ECO:0007669"/>
    <property type="project" value="UniProtKB-SubCell"/>
</dbReference>
<dbReference type="InterPro" id="IPR000131">
    <property type="entry name" value="ATP_synth_F1_gsu"/>
</dbReference>
<proteinExistence type="inferred from homology"/>
<dbReference type="HAMAP" id="MF_00815">
    <property type="entry name" value="ATP_synth_gamma_bact"/>
    <property type="match status" value="1"/>
</dbReference>
<keyword evidence="12" id="KW-1185">Reference proteome</keyword>
<dbReference type="Gene3D" id="1.10.287.80">
    <property type="entry name" value="ATP synthase, gamma subunit, helix hairpin domain"/>
    <property type="match status" value="1"/>
</dbReference>
<dbReference type="RefSeq" id="WP_063626147.1">
    <property type="nucleotide sequence ID" value="NZ_LVLH01000031.1"/>
</dbReference>
<dbReference type="PRINTS" id="PR00126">
    <property type="entry name" value="ATPASEGAMMA"/>
</dbReference>
<dbReference type="GO" id="GO:0045259">
    <property type="term" value="C:proton-transporting ATP synthase complex"/>
    <property type="evidence" value="ECO:0007669"/>
    <property type="project" value="UniProtKB-KW"/>
</dbReference>
<keyword evidence="7 10" id="KW-0472">Membrane</keyword>
<dbReference type="GO" id="GO:0042777">
    <property type="term" value="P:proton motive force-driven plasma membrane ATP synthesis"/>
    <property type="evidence" value="ECO:0007669"/>
    <property type="project" value="UniProtKB-UniRule"/>
</dbReference>
<keyword evidence="6 10" id="KW-0406">Ion transport</keyword>